<protein>
    <submittedName>
        <fullName evidence="2">Glutaredoxin</fullName>
    </submittedName>
</protein>
<dbReference type="PANTHER" id="PTHR34386:SF1">
    <property type="entry name" value="GLUTAREDOXIN-LIKE PROTEIN NRDH"/>
    <property type="match status" value="1"/>
</dbReference>
<dbReference type="Gene3D" id="3.40.30.10">
    <property type="entry name" value="Glutaredoxin"/>
    <property type="match status" value="1"/>
</dbReference>
<organism evidence="2 3">
    <name type="scientific">Viridibacillus arvi</name>
    <dbReference type="NCBI Taxonomy" id="263475"/>
    <lineage>
        <taxon>Bacteria</taxon>
        <taxon>Bacillati</taxon>
        <taxon>Bacillota</taxon>
        <taxon>Bacilli</taxon>
        <taxon>Bacillales</taxon>
        <taxon>Caryophanaceae</taxon>
        <taxon>Viridibacillus</taxon>
    </lineage>
</organism>
<name>A0A0M0LP58_9BACL</name>
<dbReference type="SUPFAM" id="SSF52833">
    <property type="entry name" value="Thioredoxin-like"/>
    <property type="match status" value="1"/>
</dbReference>
<dbReference type="STRING" id="263475.AMD00_08820"/>
<dbReference type="PANTHER" id="PTHR34386">
    <property type="entry name" value="GLUTAREDOXIN"/>
    <property type="match status" value="1"/>
</dbReference>
<dbReference type="InterPro" id="IPR002109">
    <property type="entry name" value="Glutaredoxin"/>
</dbReference>
<sequence length="89" mass="10007">MTLDVTIYSAANCGYCVLMKNFLNEQNILYKEVNIQEKPEIVQELMAATGRLGVPQTNINGNWILGYDPNSAMKIIQQLTTTNRNGELQ</sequence>
<keyword evidence="3" id="KW-1185">Reference proteome</keyword>
<dbReference type="PROSITE" id="PS51354">
    <property type="entry name" value="GLUTAREDOXIN_2"/>
    <property type="match status" value="1"/>
</dbReference>
<dbReference type="InterPro" id="IPR051548">
    <property type="entry name" value="Grx-like_ET"/>
</dbReference>
<dbReference type="InterPro" id="IPR036249">
    <property type="entry name" value="Thioredoxin-like_sf"/>
</dbReference>
<dbReference type="GO" id="GO:0045454">
    <property type="term" value="P:cell redox homeostasis"/>
    <property type="evidence" value="ECO:0007669"/>
    <property type="project" value="TreeGrafter"/>
</dbReference>
<dbReference type="AlphaFoldDB" id="A0A0M0LP58"/>
<dbReference type="EMBL" id="LILB01000001">
    <property type="protein sequence ID" value="KOO52478.1"/>
    <property type="molecule type" value="Genomic_DNA"/>
</dbReference>
<comment type="caution">
    <text evidence="2">The sequence shown here is derived from an EMBL/GenBank/DDBJ whole genome shotgun (WGS) entry which is preliminary data.</text>
</comment>
<dbReference type="CDD" id="cd02976">
    <property type="entry name" value="NrdH"/>
    <property type="match status" value="1"/>
</dbReference>
<evidence type="ECO:0000313" key="3">
    <source>
        <dbReference type="Proteomes" id="UP000036867"/>
    </source>
</evidence>
<dbReference type="RefSeq" id="WP_053416640.1">
    <property type="nucleotide sequence ID" value="NZ_LILB01000001.1"/>
</dbReference>
<evidence type="ECO:0000313" key="2">
    <source>
        <dbReference type="EMBL" id="KOO52478.1"/>
    </source>
</evidence>
<reference evidence="3" key="1">
    <citation type="submission" date="2015-08" db="EMBL/GenBank/DDBJ databases">
        <title>Fjat-10028 dsm 16317.</title>
        <authorList>
            <person name="Liu B."/>
            <person name="Wang J."/>
            <person name="Zhu Y."/>
            <person name="Liu G."/>
            <person name="Chen Q."/>
            <person name="Chen Z."/>
            <person name="Lan J."/>
            <person name="Che J."/>
            <person name="Ge C."/>
            <person name="Shi H."/>
            <person name="Pan Z."/>
            <person name="Liu X."/>
        </authorList>
    </citation>
    <scope>NUCLEOTIDE SEQUENCE [LARGE SCALE GENOMIC DNA]</scope>
    <source>
        <strain evidence="3">DSM 16317</strain>
    </source>
</reference>
<evidence type="ECO:0000259" key="1">
    <source>
        <dbReference type="Pfam" id="PF00462"/>
    </source>
</evidence>
<dbReference type="OrthoDB" id="9795531at2"/>
<feature type="domain" description="Glutaredoxin" evidence="1">
    <location>
        <begin position="5"/>
        <end position="64"/>
    </location>
</feature>
<accession>A0A0M0LP58</accession>
<dbReference type="GeneID" id="301136209"/>
<proteinExistence type="predicted"/>
<gene>
    <name evidence="2" type="ORF">AMD00_08820</name>
</gene>
<dbReference type="GO" id="GO:0009055">
    <property type="term" value="F:electron transfer activity"/>
    <property type="evidence" value="ECO:0007669"/>
    <property type="project" value="TreeGrafter"/>
</dbReference>
<dbReference type="Pfam" id="PF00462">
    <property type="entry name" value="Glutaredoxin"/>
    <property type="match status" value="1"/>
</dbReference>
<dbReference type="Proteomes" id="UP000036867">
    <property type="component" value="Unassembled WGS sequence"/>
</dbReference>